<comment type="caution">
    <text evidence="2">The sequence shown here is derived from an EMBL/GenBank/DDBJ whole genome shotgun (WGS) entry which is preliminary data.</text>
</comment>
<organism evidence="2 3">
    <name type="scientific">Novymonas esmeraldas</name>
    <dbReference type="NCBI Taxonomy" id="1808958"/>
    <lineage>
        <taxon>Eukaryota</taxon>
        <taxon>Discoba</taxon>
        <taxon>Euglenozoa</taxon>
        <taxon>Kinetoplastea</taxon>
        <taxon>Metakinetoplastina</taxon>
        <taxon>Trypanosomatida</taxon>
        <taxon>Trypanosomatidae</taxon>
        <taxon>Novymonas</taxon>
    </lineage>
</organism>
<feature type="compositionally biased region" description="Polar residues" evidence="1">
    <location>
        <begin position="447"/>
        <end position="457"/>
    </location>
</feature>
<dbReference type="AlphaFoldDB" id="A0AAW0F775"/>
<sequence>MSPPSSVHLSRATLARALAELRRGQRPQHAALSQLQRYLQLWFPRSSWLSVYPPPAEGAAGRATANWRFCRDPPRVSREWAAALELVELAGFVDALSDSSQSVEQERAARLPHSSTPRAEAVVQATEHLLRHGVFPACGWAVSLRLLQAWRERQPPAMAQAFPETLSAPAAAQLLHHISLAPPSPRAWRDALRLYRHCSVPTHTPAGGTAAAFPRSSTPAPPRRSDAEELEAHSAFLKALRHMSLTTLLRAGEWEQGLRFYYHTLYQRDLPGPITTTYLVQQLGCVGQWAAVLQVYELCVKLLQAQQRQPRRAPSLSSAHEGDTAVARQWGTTLSVAMAAAQTSPGAPAGTLAAMLQQLRPQRGALCGPSADGAAAALAPPLVRLDGHFLSAVQALPSPAERVSLVRLARRESLLDVFKLIRGLVSKRRWMEALMLFDEALSTAPVHSSRATNSNDGASPHAAAPPSTGSATLALTKREIGEARLNLLHASTIDCVAVVVAALNRHRVPSAAPRASPSADGASRGVSAAVAAPTQPLLLVLNDREVECVLSKTLALADTHCHHTLPVAAHAARESFWQYCLELLAFNYGAFGEDAVDTKHHDPPGPAGGQQQPSPTRPRRRTPSPAALSFLLRHPRLPWQTALQIIHGYGLLEARPSAARMGVGGSTRRRITSASPSHSSSFSPGETASSRTPQLLAVSAAVELLRSQARREEAERLALQSLAQEMADAAARAGGVVSVSAALLQVAQYSTLRGLLLERQEARLIVDKATLSHLLRESTRVVATRADRCGRGSSEAVQLSSGHAWWVSKEAFCEHPCGRALTVVSLLMQRLQRPQDARAAAGVAVVQPSLSGRPASLFLPVPVDAAPLATAVGVGAPHPSWLLTYPSAVHCEVLRVLACLTTSSADSSPEDASLCYGLRWTWSRRYLAHLAAHFSAAPVCGVAGSQEAPSGEREPATGAAAAAAREAYYCASFEAVLSLLDSVAAGAGASHVDDAPRSPAQRVQQLGQVLERAIVRYGCVPPTHMLLPNQLDRLLPPLTPRSSHSVAEASALGRRDDGDAGESTEERRAVALHLVRLTVGALCGAGAQATVEPVLLHNLLKLSCRVAEHDQASASPDAEEHARDVDCSAEISRIGVSLVRLQCERCGLHTVRPGTVTLLYRLCAAAQSRATRHGHAAPRQAALETTRYLLKAQAQALRAVGAPPQCTDTGARAETAVVRHHCQLYFALFGWEEALEVWYRAFPSEVLSQLSGNPHAVEACLSFGETAPQ</sequence>
<gene>
    <name evidence="2" type="ORF">NESM_000218400</name>
</gene>
<feature type="region of interest" description="Disordered" evidence="1">
    <location>
        <begin position="206"/>
        <end position="225"/>
    </location>
</feature>
<evidence type="ECO:0000256" key="1">
    <source>
        <dbReference type="SAM" id="MobiDB-lite"/>
    </source>
</evidence>
<dbReference type="EMBL" id="JAECZO010000016">
    <property type="protein sequence ID" value="KAK7201544.1"/>
    <property type="molecule type" value="Genomic_DNA"/>
</dbReference>
<keyword evidence="3" id="KW-1185">Reference proteome</keyword>
<evidence type="ECO:0000313" key="2">
    <source>
        <dbReference type="EMBL" id="KAK7201544.1"/>
    </source>
</evidence>
<dbReference type="Proteomes" id="UP001430356">
    <property type="component" value="Unassembled WGS sequence"/>
</dbReference>
<feature type="compositionally biased region" description="Low complexity" evidence="1">
    <location>
        <begin position="673"/>
        <end position="683"/>
    </location>
</feature>
<feature type="region of interest" description="Disordered" evidence="1">
    <location>
        <begin position="597"/>
        <end position="623"/>
    </location>
</feature>
<name>A0AAW0F775_9TRYP</name>
<proteinExistence type="predicted"/>
<feature type="compositionally biased region" description="Basic and acidic residues" evidence="1">
    <location>
        <begin position="1053"/>
        <end position="1064"/>
    </location>
</feature>
<reference evidence="2 3" key="1">
    <citation type="journal article" date="2021" name="MBio">
        <title>A New Model Trypanosomatid, Novymonas esmeraldas: Genomic Perception of Its 'Candidatus Pandoraea novymonadis' Endosymbiont.</title>
        <authorList>
            <person name="Zakharova A."/>
            <person name="Saura A."/>
            <person name="Butenko A."/>
            <person name="Podesvova L."/>
            <person name="Warmusova S."/>
            <person name="Kostygov A.Y."/>
            <person name="Nenarokova A."/>
            <person name="Lukes J."/>
            <person name="Opperdoes F.R."/>
            <person name="Yurchenko V."/>
        </authorList>
    </citation>
    <scope>NUCLEOTIDE SEQUENCE [LARGE SCALE GENOMIC DNA]</scope>
    <source>
        <strain evidence="2 3">E262AT.01</strain>
    </source>
</reference>
<accession>A0AAW0F775</accession>
<evidence type="ECO:0000313" key="3">
    <source>
        <dbReference type="Proteomes" id="UP001430356"/>
    </source>
</evidence>
<feature type="region of interest" description="Disordered" evidence="1">
    <location>
        <begin position="1038"/>
        <end position="1064"/>
    </location>
</feature>
<protein>
    <submittedName>
        <fullName evidence="2">Uncharacterized protein</fullName>
    </submittedName>
</protein>
<feature type="region of interest" description="Disordered" evidence="1">
    <location>
        <begin position="447"/>
        <end position="469"/>
    </location>
</feature>
<feature type="compositionally biased region" description="Low complexity" evidence="1">
    <location>
        <begin position="206"/>
        <end position="218"/>
    </location>
</feature>
<feature type="region of interest" description="Disordered" evidence="1">
    <location>
        <begin position="665"/>
        <end position="690"/>
    </location>
</feature>